<protein>
    <submittedName>
        <fullName evidence="2">Uncharacterized protein</fullName>
    </submittedName>
</protein>
<dbReference type="EMBL" id="CAUOFW020005380">
    <property type="protein sequence ID" value="CAK9169843.1"/>
    <property type="molecule type" value="Genomic_DNA"/>
</dbReference>
<name>A0ABC8TR06_9AQUA</name>
<evidence type="ECO:0000256" key="1">
    <source>
        <dbReference type="SAM" id="MobiDB-lite"/>
    </source>
</evidence>
<dbReference type="Proteomes" id="UP001642360">
    <property type="component" value="Unassembled WGS sequence"/>
</dbReference>
<dbReference type="PANTHER" id="PTHR14386">
    <property type="entry name" value="PROTEIN FAM204A"/>
    <property type="match status" value="1"/>
</dbReference>
<evidence type="ECO:0000313" key="2">
    <source>
        <dbReference type="EMBL" id="CAK9169843.1"/>
    </source>
</evidence>
<organism evidence="2 3">
    <name type="scientific">Ilex paraguariensis</name>
    <name type="common">yerba mate</name>
    <dbReference type="NCBI Taxonomy" id="185542"/>
    <lineage>
        <taxon>Eukaryota</taxon>
        <taxon>Viridiplantae</taxon>
        <taxon>Streptophyta</taxon>
        <taxon>Embryophyta</taxon>
        <taxon>Tracheophyta</taxon>
        <taxon>Spermatophyta</taxon>
        <taxon>Magnoliopsida</taxon>
        <taxon>eudicotyledons</taxon>
        <taxon>Gunneridae</taxon>
        <taxon>Pentapetalae</taxon>
        <taxon>asterids</taxon>
        <taxon>campanulids</taxon>
        <taxon>Aquifoliales</taxon>
        <taxon>Aquifoliaceae</taxon>
        <taxon>Ilex</taxon>
    </lineage>
</organism>
<proteinExistence type="predicted"/>
<accession>A0ABC8TR06</accession>
<dbReference type="PANTHER" id="PTHR14386:SF2">
    <property type="entry name" value="PROTEIN FAM204A"/>
    <property type="match status" value="1"/>
</dbReference>
<keyword evidence="3" id="KW-1185">Reference proteome</keyword>
<sequence length="116" mass="13093">MGLPGSSFSNSSTEGQELHRRRLQIKEKTTNKKKSKGIVDRTSKSHGMAINAKDCTDENTSKTIEDSTILISKSCDIKDICARQQDVVAASIASRKRQKLHWGLDTKERWERKSNM</sequence>
<comment type="caution">
    <text evidence="2">The sequence shown here is derived from an EMBL/GenBank/DDBJ whole genome shotgun (WGS) entry which is preliminary data.</text>
</comment>
<reference evidence="2 3" key="1">
    <citation type="submission" date="2024-02" db="EMBL/GenBank/DDBJ databases">
        <authorList>
            <person name="Vignale AGUSTIN F."/>
            <person name="Sosa J E."/>
            <person name="Modenutti C."/>
        </authorList>
    </citation>
    <scope>NUCLEOTIDE SEQUENCE [LARGE SCALE GENOMIC DNA]</scope>
</reference>
<dbReference type="InterPro" id="IPR037690">
    <property type="entry name" value="FAM204A"/>
</dbReference>
<dbReference type="AlphaFoldDB" id="A0ABC8TR06"/>
<evidence type="ECO:0000313" key="3">
    <source>
        <dbReference type="Proteomes" id="UP001642360"/>
    </source>
</evidence>
<feature type="region of interest" description="Disordered" evidence="1">
    <location>
        <begin position="1"/>
        <end position="45"/>
    </location>
</feature>
<gene>
    <name evidence="2" type="ORF">ILEXP_LOCUS39317</name>
</gene>
<feature type="compositionally biased region" description="Polar residues" evidence="1">
    <location>
        <begin position="1"/>
        <end position="15"/>
    </location>
</feature>